<evidence type="ECO:0000313" key="2">
    <source>
        <dbReference type="Proteomes" id="UP000271087"/>
    </source>
</evidence>
<accession>A0A182DYS4</accession>
<keyword evidence="2" id="KW-1185">Reference proteome</keyword>
<proteinExistence type="predicted"/>
<evidence type="ECO:0000313" key="3">
    <source>
        <dbReference type="WBParaSite" id="nOo.2.0.1.t00827-RA"/>
    </source>
</evidence>
<dbReference type="EMBL" id="UYRW01000089">
    <property type="protein sequence ID" value="VDK62914.1"/>
    <property type="molecule type" value="Genomic_DNA"/>
</dbReference>
<name>A0A182DYS4_ONCOC</name>
<dbReference type="WBParaSite" id="nOo.2.0.1.t00827-RA">
    <property type="protein sequence ID" value="nOo.2.0.1.t00827-RA"/>
    <property type="gene ID" value="nOo.2.0.1.g00827"/>
</dbReference>
<sequence length="97" mass="10880">MSNEYYIVLLDITLVCSSPTKVQQGCIRIDECFYIDTPALFPLVTPVTESNEINDVICAKISDSDIDKCIQNAVSDFFEALVSNTVQETMDILYTED</sequence>
<dbReference type="AlphaFoldDB" id="A0A182DYS4"/>
<protein>
    <submittedName>
        <fullName evidence="3">RWD domain-containing protein</fullName>
    </submittedName>
</protein>
<reference evidence="3" key="1">
    <citation type="submission" date="2016-06" db="UniProtKB">
        <authorList>
            <consortium name="WormBaseParasite"/>
        </authorList>
    </citation>
    <scope>IDENTIFICATION</scope>
</reference>
<reference evidence="1 2" key="2">
    <citation type="submission" date="2018-08" db="EMBL/GenBank/DDBJ databases">
        <authorList>
            <person name="Laetsch R D."/>
            <person name="Stevens L."/>
            <person name="Kumar S."/>
            <person name="Blaxter L. M."/>
        </authorList>
    </citation>
    <scope>NUCLEOTIDE SEQUENCE [LARGE SCALE GENOMIC DNA]</scope>
</reference>
<evidence type="ECO:0000313" key="1">
    <source>
        <dbReference type="EMBL" id="VDK62914.1"/>
    </source>
</evidence>
<gene>
    <name evidence="1" type="ORF">NOO_LOCUS827</name>
</gene>
<dbReference type="Proteomes" id="UP000271087">
    <property type="component" value="Unassembled WGS sequence"/>
</dbReference>
<organism evidence="3">
    <name type="scientific">Onchocerca ochengi</name>
    <name type="common">Filarial nematode worm</name>
    <dbReference type="NCBI Taxonomy" id="42157"/>
    <lineage>
        <taxon>Eukaryota</taxon>
        <taxon>Metazoa</taxon>
        <taxon>Ecdysozoa</taxon>
        <taxon>Nematoda</taxon>
        <taxon>Chromadorea</taxon>
        <taxon>Rhabditida</taxon>
        <taxon>Spirurina</taxon>
        <taxon>Spiruromorpha</taxon>
        <taxon>Filarioidea</taxon>
        <taxon>Onchocercidae</taxon>
        <taxon>Onchocerca</taxon>
    </lineage>
</organism>